<sequence>PKGGTISQSFDFRVKNVPPPQGQVQGKNVVSMPASSIPNQKVAVAMPDFDFPVSFTVNIFMFKVPGRAAMMVTGNSMASVAALTKNLRSGDI</sequence>
<evidence type="ECO:0000256" key="1">
    <source>
        <dbReference type="SAM" id="MobiDB-lite"/>
    </source>
</evidence>
<evidence type="ECO:0000259" key="2">
    <source>
        <dbReference type="Pfam" id="PF12080"/>
    </source>
</evidence>
<dbReference type="Pfam" id="PF12080">
    <property type="entry name" value="GldM_4th"/>
    <property type="match status" value="1"/>
</dbReference>
<feature type="compositionally biased region" description="Polar residues" evidence="1">
    <location>
        <begin position="1"/>
        <end position="10"/>
    </location>
</feature>
<gene>
    <name evidence="3" type="ORF">GM536_13990</name>
</gene>
<reference evidence="3 4" key="1">
    <citation type="submission" date="2019-11" db="EMBL/GenBank/DDBJ databases">
        <title>Growth characteristics of pneumococcus vary with the chemical composition of the capsule and with environmental conditions.</title>
        <authorList>
            <person name="Tothpal A."/>
            <person name="Desobry K."/>
            <person name="Joshi S."/>
            <person name="Wyllie A.L."/>
            <person name="Weinberger D.M."/>
        </authorList>
    </citation>
    <scope>NUCLEOTIDE SEQUENCE [LARGE SCALE GENOMIC DNA]</scope>
    <source>
        <strain evidence="4">pnumococcus19F</strain>
    </source>
</reference>
<dbReference type="EMBL" id="WNIA01000709">
    <property type="protein sequence ID" value="MTW00117.1"/>
    <property type="molecule type" value="Genomic_DNA"/>
</dbReference>
<name>A0A6I3V0F7_STREE</name>
<evidence type="ECO:0000313" key="3">
    <source>
        <dbReference type="EMBL" id="MTW00117.1"/>
    </source>
</evidence>
<organism evidence="3 4">
    <name type="scientific">Streptococcus pneumoniae</name>
    <dbReference type="NCBI Taxonomy" id="1313"/>
    <lineage>
        <taxon>Bacteria</taxon>
        <taxon>Bacillati</taxon>
        <taxon>Bacillota</taxon>
        <taxon>Bacilli</taxon>
        <taxon>Lactobacillales</taxon>
        <taxon>Streptococcaceae</taxon>
        <taxon>Streptococcus</taxon>
    </lineage>
</organism>
<feature type="non-terminal residue" evidence="3">
    <location>
        <position position="1"/>
    </location>
</feature>
<feature type="non-terminal residue" evidence="3">
    <location>
        <position position="92"/>
    </location>
</feature>
<proteinExistence type="predicted"/>
<dbReference type="InterPro" id="IPR022719">
    <property type="entry name" value="Motility-assoc_prot_GldM_C"/>
</dbReference>
<accession>A0A6I3V0F7</accession>
<evidence type="ECO:0000313" key="4">
    <source>
        <dbReference type="Proteomes" id="UP000437160"/>
    </source>
</evidence>
<protein>
    <submittedName>
        <fullName evidence="3">Gliding motility protein GldM</fullName>
    </submittedName>
</protein>
<comment type="caution">
    <text evidence="3">The sequence shown here is derived from an EMBL/GenBank/DDBJ whole genome shotgun (WGS) entry which is preliminary data.</text>
</comment>
<dbReference type="AlphaFoldDB" id="A0A6I3V0F7"/>
<dbReference type="Proteomes" id="UP000437160">
    <property type="component" value="Unassembled WGS sequence"/>
</dbReference>
<feature type="region of interest" description="Disordered" evidence="1">
    <location>
        <begin position="1"/>
        <end position="27"/>
    </location>
</feature>
<feature type="domain" description="Gliding motility-associated protein GldM C-terminal" evidence="2">
    <location>
        <begin position="18"/>
        <end position="91"/>
    </location>
</feature>